<evidence type="ECO:0000313" key="2">
    <source>
        <dbReference type="Proteomes" id="UP000002700"/>
    </source>
</evidence>
<proteinExistence type="predicted"/>
<organism evidence="1 2">
    <name type="scientific">Burkholderia pseudomallei (strain 1710b)</name>
    <dbReference type="NCBI Taxonomy" id="320372"/>
    <lineage>
        <taxon>Bacteria</taxon>
        <taxon>Pseudomonadati</taxon>
        <taxon>Pseudomonadota</taxon>
        <taxon>Betaproteobacteria</taxon>
        <taxon>Burkholderiales</taxon>
        <taxon>Burkholderiaceae</taxon>
        <taxon>Burkholderia</taxon>
        <taxon>pseudomallei group</taxon>
    </lineage>
</organism>
<protein>
    <submittedName>
        <fullName evidence="1">Gp37</fullName>
    </submittedName>
</protein>
<sequence>MARAIRLRPAMLERFTYRGYDVEIEAIEREGDALGPRVLVGMSIVRVRDGEVLFRESPIRVLPAGVTITSELAIEYRRDEARRRVDDATAR</sequence>
<dbReference type="AlphaFoldDB" id="Q3JTP3"/>
<name>Q3JTP3_BURP1</name>
<gene>
    <name evidence="1" type="ordered locus">BURPS1710b_1657</name>
</gene>
<reference evidence="1 2" key="1">
    <citation type="submission" date="2005-09" db="EMBL/GenBank/DDBJ databases">
        <authorList>
            <person name="Woods D.E."/>
            <person name="Nierman W.C."/>
        </authorList>
    </citation>
    <scope>NUCLEOTIDE SEQUENCE [LARGE SCALE GENOMIC DNA]</scope>
    <source>
        <strain evidence="1 2">1710b</strain>
    </source>
</reference>
<dbReference type="Proteomes" id="UP000002700">
    <property type="component" value="Chromosome I"/>
</dbReference>
<accession>Q3JTP3</accession>
<dbReference type="KEGG" id="bpm:BURPS1710b_1657"/>
<dbReference type="HOGENOM" id="CLU_195833_0_0_4"/>
<evidence type="ECO:0000313" key="1">
    <source>
        <dbReference type="EMBL" id="ABA47567.1"/>
    </source>
</evidence>
<dbReference type="EMBL" id="CP000124">
    <property type="protein sequence ID" value="ABA47567.1"/>
    <property type="molecule type" value="Genomic_DNA"/>
</dbReference>
<dbReference type="EnsemblBacteria" id="ABA47567">
    <property type="protein sequence ID" value="ABA47567"/>
    <property type="gene ID" value="BURPS1710b_1657"/>
</dbReference>